<evidence type="ECO:0000313" key="6">
    <source>
        <dbReference type="Proteomes" id="UP000255036"/>
    </source>
</evidence>
<keyword evidence="3" id="KW-0598">Phosphotransferase system</keyword>
<name>A0A371AW86_9FIRM</name>
<dbReference type="InterPro" id="IPR050399">
    <property type="entry name" value="HPr"/>
</dbReference>
<dbReference type="RefSeq" id="WP_115481705.1">
    <property type="nucleotide sequence ID" value="NZ_QRCT01000019.1"/>
</dbReference>
<dbReference type="InterPro" id="IPR035895">
    <property type="entry name" value="HPr-like_sf"/>
</dbReference>
<evidence type="ECO:0000256" key="3">
    <source>
        <dbReference type="ARBA" id="ARBA00022683"/>
    </source>
</evidence>
<dbReference type="NCBIfam" id="TIGR01003">
    <property type="entry name" value="PTS_HPr_family"/>
    <property type="match status" value="1"/>
</dbReference>
<dbReference type="OrthoDB" id="9809047at2"/>
<organism evidence="5 6">
    <name type="scientific">Anaerosacchariphilus polymeriproducens</name>
    <dbReference type="NCBI Taxonomy" id="1812858"/>
    <lineage>
        <taxon>Bacteria</taxon>
        <taxon>Bacillati</taxon>
        <taxon>Bacillota</taxon>
        <taxon>Clostridia</taxon>
        <taxon>Lachnospirales</taxon>
        <taxon>Lachnospiraceae</taxon>
        <taxon>Anaerosacchariphilus</taxon>
    </lineage>
</organism>
<dbReference type="PANTHER" id="PTHR33705">
    <property type="entry name" value="PHOSPHOCARRIER PROTEIN HPR"/>
    <property type="match status" value="1"/>
</dbReference>
<evidence type="ECO:0000313" key="5">
    <source>
        <dbReference type="EMBL" id="RDU23836.1"/>
    </source>
</evidence>
<proteinExistence type="predicted"/>
<sequence length="85" mass="9630">MKSFTYKIKDMQGIHARPAGQLAKEAARYASTITLKKGENEVDVRKLIAVMGLCIKKDETITVIVEGEDEKDALKDIREFFEQNL</sequence>
<gene>
    <name evidence="5" type="ORF">DWV06_08235</name>
</gene>
<evidence type="ECO:0000259" key="4">
    <source>
        <dbReference type="PROSITE" id="PS51350"/>
    </source>
</evidence>
<keyword evidence="2" id="KW-0963">Cytoplasm</keyword>
<dbReference type="InterPro" id="IPR000032">
    <property type="entry name" value="HPr-like"/>
</dbReference>
<dbReference type="AlphaFoldDB" id="A0A371AW86"/>
<comment type="subcellular location">
    <subcellularLocation>
        <location evidence="1">Cytoplasm</location>
    </subcellularLocation>
</comment>
<dbReference type="Pfam" id="PF00381">
    <property type="entry name" value="PTS-HPr"/>
    <property type="match status" value="1"/>
</dbReference>
<keyword evidence="6" id="KW-1185">Reference proteome</keyword>
<dbReference type="GO" id="GO:0005737">
    <property type="term" value="C:cytoplasm"/>
    <property type="evidence" value="ECO:0007669"/>
    <property type="project" value="UniProtKB-SubCell"/>
</dbReference>
<dbReference type="EMBL" id="QRCT01000019">
    <property type="protein sequence ID" value="RDU23836.1"/>
    <property type="molecule type" value="Genomic_DNA"/>
</dbReference>
<dbReference type="PROSITE" id="PS51350">
    <property type="entry name" value="PTS_HPR_DOM"/>
    <property type="match status" value="1"/>
</dbReference>
<accession>A0A371AW86</accession>
<dbReference type="Proteomes" id="UP000255036">
    <property type="component" value="Unassembled WGS sequence"/>
</dbReference>
<dbReference type="PANTHER" id="PTHR33705:SF2">
    <property type="entry name" value="PHOSPHOCARRIER PROTEIN NPR"/>
    <property type="match status" value="1"/>
</dbReference>
<protein>
    <submittedName>
        <fullName evidence="5">HPr family phosphocarrier protein</fullName>
    </submittedName>
</protein>
<dbReference type="CDD" id="cd00367">
    <property type="entry name" value="PTS-HPr_like"/>
    <property type="match status" value="1"/>
</dbReference>
<reference evidence="5 6" key="1">
    <citation type="submission" date="2018-07" db="EMBL/GenBank/DDBJ databases">
        <title>Anaerosacharophilus polymeroproducens gen. nov. sp. nov., an anaerobic bacterium isolated from salt field.</title>
        <authorList>
            <person name="Kim W."/>
            <person name="Yang S.-H."/>
            <person name="Oh J."/>
            <person name="Lee J.-H."/>
            <person name="Kwon K.K."/>
        </authorList>
    </citation>
    <scope>NUCLEOTIDE SEQUENCE [LARGE SCALE GENOMIC DNA]</scope>
    <source>
        <strain evidence="5 6">MCWD5</strain>
    </source>
</reference>
<dbReference type="Gene3D" id="3.30.1340.10">
    <property type="entry name" value="HPr-like"/>
    <property type="match status" value="1"/>
</dbReference>
<dbReference type="SUPFAM" id="SSF55594">
    <property type="entry name" value="HPr-like"/>
    <property type="match status" value="1"/>
</dbReference>
<comment type="caution">
    <text evidence="5">The sequence shown here is derived from an EMBL/GenBank/DDBJ whole genome shotgun (WGS) entry which is preliminary data.</text>
</comment>
<evidence type="ECO:0000256" key="2">
    <source>
        <dbReference type="ARBA" id="ARBA00022490"/>
    </source>
</evidence>
<dbReference type="PRINTS" id="PR00107">
    <property type="entry name" value="PHOSPHOCPHPR"/>
</dbReference>
<feature type="domain" description="HPr" evidence="4">
    <location>
        <begin position="1"/>
        <end position="85"/>
    </location>
</feature>
<evidence type="ECO:0000256" key="1">
    <source>
        <dbReference type="ARBA" id="ARBA00004496"/>
    </source>
</evidence>
<dbReference type="GO" id="GO:0009401">
    <property type="term" value="P:phosphoenolpyruvate-dependent sugar phosphotransferase system"/>
    <property type="evidence" value="ECO:0007669"/>
    <property type="project" value="UniProtKB-KW"/>
</dbReference>